<keyword evidence="1" id="KW-0175">Coiled coil</keyword>
<feature type="region of interest" description="Disordered" evidence="2">
    <location>
        <begin position="592"/>
        <end position="623"/>
    </location>
</feature>
<feature type="compositionally biased region" description="Polar residues" evidence="2">
    <location>
        <begin position="30"/>
        <end position="39"/>
    </location>
</feature>
<keyword evidence="5" id="KW-1185">Reference proteome</keyword>
<dbReference type="EnsemblProtists" id="EKX45030">
    <property type="protein sequence ID" value="EKX45030"/>
    <property type="gene ID" value="GUITHDRAFT_109075"/>
</dbReference>
<protein>
    <submittedName>
        <fullName evidence="3 4">Uncharacterized protein</fullName>
    </submittedName>
</protein>
<dbReference type="EMBL" id="JH993001">
    <property type="protein sequence ID" value="EKX45030.1"/>
    <property type="molecule type" value="Genomic_DNA"/>
</dbReference>
<dbReference type="Proteomes" id="UP000011087">
    <property type="component" value="Unassembled WGS sequence"/>
</dbReference>
<organism evidence="3">
    <name type="scientific">Guillardia theta (strain CCMP2712)</name>
    <name type="common">Cryptophyte</name>
    <dbReference type="NCBI Taxonomy" id="905079"/>
    <lineage>
        <taxon>Eukaryota</taxon>
        <taxon>Cryptophyceae</taxon>
        <taxon>Pyrenomonadales</taxon>
        <taxon>Geminigeraceae</taxon>
        <taxon>Guillardia</taxon>
    </lineage>
</organism>
<accession>L1JAB5</accession>
<dbReference type="AlphaFoldDB" id="L1JAB5"/>
<evidence type="ECO:0000256" key="1">
    <source>
        <dbReference type="SAM" id="Coils"/>
    </source>
</evidence>
<dbReference type="PaxDb" id="55529-EKX45030"/>
<evidence type="ECO:0000313" key="3">
    <source>
        <dbReference type="EMBL" id="EKX45030.1"/>
    </source>
</evidence>
<reference evidence="5" key="2">
    <citation type="submission" date="2012-11" db="EMBL/GenBank/DDBJ databases">
        <authorList>
            <person name="Kuo A."/>
            <person name="Curtis B.A."/>
            <person name="Tanifuji G."/>
            <person name="Burki F."/>
            <person name="Gruber A."/>
            <person name="Irimia M."/>
            <person name="Maruyama S."/>
            <person name="Arias M.C."/>
            <person name="Ball S.G."/>
            <person name="Gile G.H."/>
            <person name="Hirakawa Y."/>
            <person name="Hopkins J.F."/>
            <person name="Rensing S.A."/>
            <person name="Schmutz J."/>
            <person name="Symeonidi A."/>
            <person name="Elias M."/>
            <person name="Eveleigh R.J."/>
            <person name="Herman E.K."/>
            <person name="Klute M.J."/>
            <person name="Nakayama T."/>
            <person name="Obornik M."/>
            <person name="Reyes-Prieto A."/>
            <person name="Armbrust E.V."/>
            <person name="Aves S.J."/>
            <person name="Beiko R.G."/>
            <person name="Coutinho P."/>
            <person name="Dacks J.B."/>
            <person name="Durnford D.G."/>
            <person name="Fast N.M."/>
            <person name="Green B.R."/>
            <person name="Grisdale C."/>
            <person name="Hempe F."/>
            <person name="Henrissat B."/>
            <person name="Hoppner M.P."/>
            <person name="Ishida K.-I."/>
            <person name="Kim E."/>
            <person name="Koreny L."/>
            <person name="Kroth P.G."/>
            <person name="Liu Y."/>
            <person name="Malik S.-B."/>
            <person name="Maier U.G."/>
            <person name="McRose D."/>
            <person name="Mock T."/>
            <person name="Neilson J.A."/>
            <person name="Onodera N.T."/>
            <person name="Poole A.M."/>
            <person name="Pritham E.J."/>
            <person name="Richards T.A."/>
            <person name="Rocap G."/>
            <person name="Roy S.W."/>
            <person name="Sarai C."/>
            <person name="Schaack S."/>
            <person name="Shirato S."/>
            <person name="Slamovits C.H."/>
            <person name="Spencer D.F."/>
            <person name="Suzuki S."/>
            <person name="Worden A.Z."/>
            <person name="Zauner S."/>
            <person name="Barry K."/>
            <person name="Bell C."/>
            <person name="Bharti A.K."/>
            <person name="Crow J.A."/>
            <person name="Grimwood J."/>
            <person name="Kramer R."/>
            <person name="Lindquist E."/>
            <person name="Lucas S."/>
            <person name="Salamov A."/>
            <person name="McFadden G.I."/>
            <person name="Lane C.E."/>
            <person name="Keeling P.J."/>
            <person name="Gray M.W."/>
            <person name="Grigoriev I.V."/>
            <person name="Archibald J.M."/>
        </authorList>
    </citation>
    <scope>NUCLEOTIDE SEQUENCE</scope>
    <source>
        <strain evidence="5">CCMP2712</strain>
    </source>
</reference>
<feature type="coiled-coil region" evidence="1">
    <location>
        <begin position="164"/>
        <end position="304"/>
    </location>
</feature>
<reference evidence="3 5" key="1">
    <citation type="journal article" date="2012" name="Nature">
        <title>Algal genomes reveal evolutionary mosaicism and the fate of nucleomorphs.</title>
        <authorList>
            <consortium name="DOE Joint Genome Institute"/>
            <person name="Curtis B.A."/>
            <person name="Tanifuji G."/>
            <person name="Burki F."/>
            <person name="Gruber A."/>
            <person name="Irimia M."/>
            <person name="Maruyama S."/>
            <person name="Arias M.C."/>
            <person name="Ball S.G."/>
            <person name="Gile G.H."/>
            <person name="Hirakawa Y."/>
            <person name="Hopkins J.F."/>
            <person name="Kuo A."/>
            <person name="Rensing S.A."/>
            <person name="Schmutz J."/>
            <person name="Symeonidi A."/>
            <person name="Elias M."/>
            <person name="Eveleigh R.J."/>
            <person name="Herman E.K."/>
            <person name="Klute M.J."/>
            <person name="Nakayama T."/>
            <person name="Obornik M."/>
            <person name="Reyes-Prieto A."/>
            <person name="Armbrust E.V."/>
            <person name="Aves S.J."/>
            <person name="Beiko R.G."/>
            <person name="Coutinho P."/>
            <person name="Dacks J.B."/>
            <person name="Durnford D.G."/>
            <person name="Fast N.M."/>
            <person name="Green B.R."/>
            <person name="Grisdale C.J."/>
            <person name="Hempel F."/>
            <person name="Henrissat B."/>
            <person name="Hoppner M.P."/>
            <person name="Ishida K."/>
            <person name="Kim E."/>
            <person name="Koreny L."/>
            <person name="Kroth P.G."/>
            <person name="Liu Y."/>
            <person name="Malik S.B."/>
            <person name="Maier U.G."/>
            <person name="McRose D."/>
            <person name="Mock T."/>
            <person name="Neilson J.A."/>
            <person name="Onodera N.T."/>
            <person name="Poole A.M."/>
            <person name="Pritham E.J."/>
            <person name="Richards T.A."/>
            <person name="Rocap G."/>
            <person name="Roy S.W."/>
            <person name="Sarai C."/>
            <person name="Schaack S."/>
            <person name="Shirato S."/>
            <person name="Slamovits C.H."/>
            <person name="Spencer D.F."/>
            <person name="Suzuki S."/>
            <person name="Worden A.Z."/>
            <person name="Zauner S."/>
            <person name="Barry K."/>
            <person name="Bell C."/>
            <person name="Bharti A.K."/>
            <person name="Crow J.A."/>
            <person name="Grimwood J."/>
            <person name="Kramer R."/>
            <person name="Lindquist E."/>
            <person name="Lucas S."/>
            <person name="Salamov A."/>
            <person name="McFadden G.I."/>
            <person name="Lane C.E."/>
            <person name="Keeling P.J."/>
            <person name="Gray M.W."/>
            <person name="Grigoriev I.V."/>
            <person name="Archibald J.M."/>
        </authorList>
    </citation>
    <scope>NUCLEOTIDE SEQUENCE</scope>
    <source>
        <strain evidence="3 5">CCMP2712</strain>
    </source>
</reference>
<dbReference type="HOGENOM" id="CLU_311118_0_0_1"/>
<feature type="compositionally biased region" description="Basic and acidic residues" evidence="2">
    <location>
        <begin position="11"/>
        <end position="27"/>
    </location>
</feature>
<sequence length="945" mass="108100">MSKKGTSQSSLDKKPLSSSKTEGEDKTAQVPRSKTAMQRSRSRSPDLVVQRDQVSPRARDKVWNWKLGNLSKQSLVMQGRDVVVRKVLDSCADVLLSQQFPPLVQESVFEVPPDALEEEDDWEWHATARAVGVKALQSLATRHTQALAEKEFSEEVARQSQMELTTLRAKISELASVIEGLQNDLLKERQRSRDLVNKEKELKATHAVTLDRLTQTKGQEKNRLTMEMEKLKDNNARMKSNFEQVESDMAKLETQYRHLESRCRELEHGNILLLADASSSSAEAKAMQQEVKKLDENFSYARKRLASVNNYMTGIENDNQKRTHDAENKIKLLETMLAEEKTARVKISNDMTDVINKKDEELERLRAVIQQDAFKKELQIVELAKENDMQRQEIEMLRAKIDKHVLQRRWMWLIVICQLSRSVMVRDVQLQTENLSSVQTVSTQTDMKVVSNETKKTNKYMSASLDINSISFSTTFAQVHDKHLSVVVAFLNLQLQFLHAWHVIVDKANRLEMEDVKQIAMSPDALLEKINMWYSRKVVVDQLDDYNQRKRQHLAHFVFDSILCETGQAEQGFEKMIVLVANVLQYVLRPDSTSSDSNKKTTKNTEDKGKQPPANQPTAVRQAEDVVHETNAIVRRVNKAIAKFSSMITADPKALALSRRMNPQQKLEHWIEEQRVDKFEVMRISMFATLLGINPNKRWDVDMQQEAADLYLEAAVQMRKGQLPLLPSNTAEGTAEVFIAIPEMAAAIDEVCGNMRAVERQKMRTKIEQQVKELRGGKMLINLDKALELLVDLWKTTMSAEGKRLPSSRQMLRMYSQMSVCSSVDAGVFCKVARQHELGKIQVGKISKSLKAGRQLEEQEKVFALLEQYWRGMEGSVQQVASTLSKSPEAQELEELVALFRILMQEKSDPAQAFHTYRLLVQEFQSVMDRGELKKKKKELLKSSK</sequence>
<dbReference type="RefSeq" id="XP_005832010.1">
    <property type="nucleotide sequence ID" value="XM_005831953.1"/>
</dbReference>
<evidence type="ECO:0000313" key="5">
    <source>
        <dbReference type="Proteomes" id="UP000011087"/>
    </source>
</evidence>
<evidence type="ECO:0000256" key="2">
    <source>
        <dbReference type="SAM" id="MobiDB-lite"/>
    </source>
</evidence>
<feature type="region of interest" description="Disordered" evidence="2">
    <location>
        <begin position="1"/>
        <end position="53"/>
    </location>
</feature>
<evidence type="ECO:0000313" key="4">
    <source>
        <dbReference type="EnsemblProtists" id="EKX45030"/>
    </source>
</evidence>
<dbReference type="KEGG" id="gtt:GUITHDRAFT_109075"/>
<dbReference type="GeneID" id="17301803"/>
<reference evidence="4" key="3">
    <citation type="submission" date="2015-06" db="UniProtKB">
        <authorList>
            <consortium name="EnsemblProtists"/>
        </authorList>
    </citation>
    <scope>IDENTIFICATION</scope>
</reference>
<name>L1JAB5_GUITC</name>
<proteinExistence type="predicted"/>
<feature type="compositionally biased region" description="Basic and acidic residues" evidence="2">
    <location>
        <begin position="597"/>
        <end position="610"/>
    </location>
</feature>
<gene>
    <name evidence="3" type="ORF">GUITHDRAFT_109075</name>
</gene>